<gene>
    <name evidence="4" type="ORF">KSX_80810</name>
</gene>
<keyword evidence="1 3" id="KW-0853">WD repeat</keyword>
<reference evidence="4" key="1">
    <citation type="submission" date="2020-10" db="EMBL/GenBank/DDBJ databases">
        <title>Taxonomic study of unclassified bacteria belonging to the class Ktedonobacteria.</title>
        <authorList>
            <person name="Yabe S."/>
            <person name="Wang C.M."/>
            <person name="Zheng Y."/>
            <person name="Sakai Y."/>
            <person name="Cavaletti L."/>
            <person name="Monciardini P."/>
            <person name="Donadio S."/>
        </authorList>
    </citation>
    <scope>NUCLEOTIDE SEQUENCE</scope>
    <source>
        <strain evidence="4">SOSP1-1</strain>
    </source>
</reference>
<dbReference type="Gene3D" id="2.130.10.10">
    <property type="entry name" value="YVTN repeat-like/Quinoprotein amine dehydrogenase"/>
    <property type="match status" value="1"/>
</dbReference>
<dbReference type="InterPro" id="IPR020472">
    <property type="entry name" value="WD40_PAC1"/>
</dbReference>
<dbReference type="InterPro" id="IPR001680">
    <property type="entry name" value="WD40_rpt"/>
</dbReference>
<evidence type="ECO:0000256" key="1">
    <source>
        <dbReference type="ARBA" id="ARBA00022574"/>
    </source>
</evidence>
<protein>
    <recommendedName>
        <fullName evidence="6">WD40 repeat domain-containing protein</fullName>
    </recommendedName>
</protein>
<dbReference type="PROSITE" id="PS00678">
    <property type="entry name" value="WD_REPEATS_1"/>
    <property type="match status" value="1"/>
</dbReference>
<evidence type="ECO:0000313" key="4">
    <source>
        <dbReference type="EMBL" id="GHO49918.1"/>
    </source>
</evidence>
<dbReference type="Proteomes" id="UP000612362">
    <property type="component" value="Unassembled WGS sequence"/>
</dbReference>
<evidence type="ECO:0008006" key="6">
    <source>
        <dbReference type="Google" id="ProtNLM"/>
    </source>
</evidence>
<evidence type="ECO:0000313" key="5">
    <source>
        <dbReference type="Proteomes" id="UP000612362"/>
    </source>
</evidence>
<feature type="repeat" description="WD" evidence="3">
    <location>
        <begin position="57"/>
        <end position="91"/>
    </location>
</feature>
<dbReference type="PROSITE" id="PS50294">
    <property type="entry name" value="WD_REPEATS_REGION"/>
    <property type="match status" value="2"/>
</dbReference>
<name>A0A8J3MXN4_9CHLR</name>
<dbReference type="PANTHER" id="PTHR19848:SF8">
    <property type="entry name" value="F-BOX AND WD REPEAT DOMAIN CONTAINING 7"/>
    <property type="match status" value="1"/>
</dbReference>
<dbReference type="PROSITE" id="PS50082">
    <property type="entry name" value="WD_REPEATS_2"/>
    <property type="match status" value="2"/>
</dbReference>
<feature type="repeat" description="WD" evidence="3">
    <location>
        <begin position="25"/>
        <end position="56"/>
    </location>
</feature>
<proteinExistence type="predicted"/>
<accession>A0A8J3MXN4</accession>
<sequence>MWDAADGSHLFVYKGHTDTGNSMQVTWSPDSKRIASGSPDGTVHVWDAANGSHLFVYKGHPHYITSVAWSPDGKRIASGSNDHTVRVWNAQ</sequence>
<dbReference type="SMART" id="SM00320">
    <property type="entry name" value="WD40"/>
    <property type="match status" value="2"/>
</dbReference>
<evidence type="ECO:0000256" key="3">
    <source>
        <dbReference type="PROSITE-ProRule" id="PRU00221"/>
    </source>
</evidence>
<dbReference type="InterPro" id="IPR036322">
    <property type="entry name" value="WD40_repeat_dom_sf"/>
</dbReference>
<dbReference type="PANTHER" id="PTHR19848">
    <property type="entry name" value="WD40 REPEAT PROTEIN"/>
    <property type="match status" value="1"/>
</dbReference>
<dbReference type="EMBL" id="BNJF01000006">
    <property type="protein sequence ID" value="GHO49918.1"/>
    <property type="molecule type" value="Genomic_DNA"/>
</dbReference>
<dbReference type="InterPro" id="IPR015943">
    <property type="entry name" value="WD40/YVTN_repeat-like_dom_sf"/>
</dbReference>
<keyword evidence="2" id="KW-0677">Repeat</keyword>
<evidence type="ECO:0000256" key="2">
    <source>
        <dbReference type="ARBA" id="ARBA00022737"/>
    </source>
</evidence>
<organism evidence="4 5">
    <name type="scientific">Ktedonospora formicarum</name>
    <dbReference type="NCBI Taxonomy" id="2778364"/>
    <lineage>
        <taxon>Bacteria</taxon>
        <taxon>Bacillati</taxon>
        <taxon>Chloroflexota</taxon>
        <taxon>Ktedonobacteria</taxon>
        <taxon>Ktedonobacterales</taxon>
        <taxon>Ktedonobacteraceae</taxon>
        <taxon>Ktedonospora</taxon>
    </lineage>
</organism>
<dbReference type="PRINTS" id="PR00320">
    <property type="entry name" value="GPROTEINBRPT"/>
</dbReference>
<dbReference type="InterPro" id="IPR019775">
    <property type="entry name" value="WD40_repeat_CS"/>
</dbReference>
<dbReference type="SUPFAM" id="SSF50978">
    <property type="entry name" value="WD40 repeat-like"/>
    <property type="match status" value="1"/>
</dbReference>
<keyword evidence="5" id="KW-1185">Reference proteome</keyword>
<dbReference type="Pfam" id="PF00400">
    <property type="entry name" value="WD40"/>
    <property type="match status" value="2"/>
</dbReference>
<comment type="caution">
    <text evidence="4">The sequence shown here is derived from an EMBL/GenBank/DDBJ whole genome shotgun (WGS) entry which is preliminary data.</text>
</comment>
<dbReference type="AlphaFoldDB" id="A0A8J3MXN4"/>